<evidence type="ECO:0000256" key="5">
    <source>
        <dbReference type="ARBA" id="ARBA00022723"/>
    </source>
</evidence>
<dbReference type="InterPro" id="IPR008921">
    <property type="entry name" value="DNA_pol3_clamp-load_cplx_C"/>
</dbReference>
<dbReference type="InterPro" id="IPR045085">
    <property type="entry name" value="HLD_clamp_pol_III_gamma_tau"/>
</dbReference>
<comment type="function">
    <text evidence="11">DNA polymerase III is a complex, multichain enzyme responsible for most of the replicative synthesis in bacteria. This DNA polymerase also exhibits 3' to 5' exonuclease activity.</text>
</comment>
<gene>
    <name evidence="11" type="primary">dnaX</name>
    <name evidence="13" type="ORF">A2663_02280</name>
</gene>
<keyword evidence="7" id="KW-0862">Zinc</keyword>
<comment type="subunit">
    <text evidence="11">DNA polymerase III contains a core (composed of alpha, epsilon and theta chains) that associates with a tau subunit. This core dimerizes to form the POLIII' complex. PolIII' associates with the gamma complex (composed of gamma, delta, delta', psi and chi chains) and with the beta chain to form the complete DNA polymerase III complex.</text>
</comment>
<dbReference type="CDD" id="cd00009">
    <property type="entry name" value="AAA"/>
    <property type="match status" value="1"/>
</dbReference>
<dbReference type="AlphaFoldDB" id="A0A1G1Y1Y0"/>
<reference evidence="13 14" key="1">
    <citation type="journal article" date="2016" name="Nat. Commun.">
        <title>Thousands of microbial genomes shed light on interconnected biogeochemical processes in an aquifer system.</title>
        <authorList>
            <person name="Anantharaman K."/>
            <person name="Brown C.T."/>
            <person name="Hug L.A."/>
            <person name="Sharon I."/>
            <person name="Castelle C.J."/>
            <person name="Probst A.J."/>
            <person name="Thomas B.C."/>
            <person name="Singh A."/>
            <person name="Wilkins M.J."/>
            <person name="Karaoz U."/>
            <person name="Brodie E.L."/>
            <person name="Williams K.H."/>
            <person name="Hubbard S.S."/>
            <person name="Banfield J.F."/>
        </authorList>
    </citation>
    <scope>NUCLEOTIDE SEQUENCE [LARGE SCALE GENOMIC DNA]</scope>
</reference>
<evidence type="ECO:0000256" key="10">
    <source>
        <dbReference type="ARBA" id="ARBA00049244"/>
    </source>
</evidence>
<keyword evidence="2 11" id="KW-0808">Transferase</keyword>
<dbReference type="Proteomes" id="UP000178432">
    <property type="component" value="Unassembled WGS sequence"/>
</dbReference>
<dbReference type="GO" id="GO:0005524">
    <property type="term" value="F:ATP binding"/>
    <property type="evidence" value="ECO:0007669"/>
    <property type="project" value="UniProtKB-KW"/>
</dbReference>
<evidence type="ECO:0000256" key="7">
    <source>
        <dbReference type="ARBA" id="ARBA00022833"/>
    </source>
</evidence>
<dbReference type="GO" id="GO:0006261">
    <property type="term" value="P:DNA-templated DNA replication"/>
    <property type="evidence" value="ECO:0007669"/>
    <property type="project" value="TreeGrafter"/>
</dbReference>
<feature type="domain" description="AAA+ ATPase" evidence="12">
    <location>
        <begin position="36"/>
        <end position="181"/>
    </location>
</feature>
<dbReference type="FunFam" id="3.40.50.300:FF:000014">
    <property type="entry name" value="DNA polymerase III subunit gamma/tau"/>
    <property type="match status" value="1"/>
</dbReference>
<evidence type="ECO:0000259" key="12">
    <source>
        <dbReference type="SMART" id="SM00382"/>
    </source>
</evidence>
<dbReference type="InterPro" id="IPR022754">
    <property type="entry name" value="DNA_pol_III_gamma-3"/>
</dbReference>
<dbReference type="Pfam" id="PF13177">
    <property type="entry name" value="DNA_pol3_delta2"/>
    <property type="match status" value="1"/>
</dbReference>
<protein>
    <recommendedName>
        <fullName evidence="11">DNA polymerase III subunit gamma/tau</fullName>
        <ecNumber evidence="11">2.7.7.7</ecNumber>
    </recommendedName>
</protein>
<evidence type="ECO:0000256" key="4">
    <source>
        <dbReference type="ARBA" id="ARBA00022705"/>
    </source>
</evidence>
<keyword evidence="3 11" id="KW-0548">Nucleotidyltransferase</keyword>
<evidence type="ECO:0000256" key="6">
    <source>
        <dbReference type="ARBA" id="ARBA00022741"/>
    </source>
</evidence>
<dbReference type="CDD" id="cd18137">
    <property type="entry name" value="HLD_clamp_pol_III_gamma_tau"/>
    <property type="match status" value="1"/>
</dbReference>
<dbReference type="PANTHER" id="PTHR11669:SF0">
    <property type="entry name" value="PROTEIN STICHEL-LIKE 2"/>
    <property type="match status" value="1"/>
</dbReference>
<comment type="similarity">
    <text evidence="1 11">Belongs to the DnaX/STICHEL family.</text>
</comment>
<dbReference type="Pfam" id="PF12169">
    <property type="entry name" value="DNA_pol3_gamma3"/>
    <property type="match status" value="1"/>
</dbReference>
<dbReference type="GO" id="GO:0046872">
    <property type="term" value="F:metal ion binding"/>
    <property type="evidence" value="ECO:0007669"/>
    <property type="project" value="UniProtKB-KW"/>
</dbReference>
<dbReference type="PANTHER" id="PTHR11669">
    <property type="entry name" value="REPLICATION FACTOR C / DNA POLYMERASE III GAMMA-TAU SUBUNIT"/>
    <property type="match status" value="1"/>
</dbReference>
<dbReference type="InterPro" id="IPR050238">
    <property type="entry name" value="DNA_Rep/Repair_Clamp_Loader"/>
</dbReference>
<dbReference type="EMBL" id="MHIF01000062">
    <property type="protein sequence ID" value="OGY46343.1"/>
    <property type="molecule type" value="Genomic_DNA"/>
</dbReference>
<keyword evidence="6 11" id="KW-0547">Nucleotide-binding</keyword>
<keyword evidence="9 11" id="KW-0239">DNA-directed DNA polymerase</keyword>
<dbReference type="NCBIfam" id="TIGR02397">
    <property type="entry name" value="dnaX_nterm"/>
    <property type="match status" value="1"/>
</dbReference>
<dbReference type="EC" id="2.7.7.7" evidence="11"/>
<evidence type="ECO:0000256" key="1">
    <source>
        <dbReference type="ARBA" id="ARBA00006360"/>
    </source>
</evidence>
<sequence length="550" mass="61039">MPIAIYRKYRPQTFAEVVGQNHIKTTIQSELENGKIAHAYLFSGPRGLGKTTMARLLAKAVNCLNRQPGQSEPCNTCEACKEVVENRSIDMIEIDAASHTGVENVRDNIINSSRFTPTSRKFKVFILDEVHMLSPGAFNALLKTLEEPPAHVIFILATTEIHKVPETIISRCQHFDFRKVTTAEIIGRLSQIAGKEGLKIDQPVLENIAYFSEGCLRDGESLLGQILSLGEKEITMEQAELVLPRMQFDLALELIEYLNRRDGVAAIELINNLAAEGINLERFSGNLIEALRKMLLLKISPPLGQFGRGLNKDLEKKISQLAEQTAIDFLIKAVEVLIRRRQELKFAEIVQLPLELAVLEIIAEENYDEDKTPPGKPRLAAEKKIIKSGESDNLSITPNKEAPKLTGALVGGGTPPFAKGGEEKPKKTLGQVSLTLPQVKGKWPEVMVCLKKYNQSLAATLNISQPSQIDENGILEICFRHKFHQQRINDLKNKQILEKVLAEIFGQRLSVKTAVMPPSGNKIEVQALAETQAESPIADILQIFGGRVVE</sequence>
<dbReference type="InterPro" id="IPR003593">
    <property type="entry name" value="AAA+_ATPase"/>
</dbReference>
<keyword evidence="4 11" id="KW-0235">DNA replication</keyword>
<evidence type="ECO:0000256" key="9">
    <source>
        <dbReference type="ARBA" id="ARBA00022932"/>
    </source>
</evidence>
<accession>A0A1G1Y1Y0</accession>
<dbReference type="SUPFAM" id="SSF52540">
    <property type="entry name" value="P-loop containing nucleoside triphosphate hydrolases"/>
    <property type="match status" value="1"/>
</dbReference>
<dbReference type="InterPro" id="IPR027417">
    <property type="entry name" value="P-loop_NTPase"/>
</dbReference>
<organism evidence="13 14">
    <name type="scientific">Candidatus Buchananbacteria bacterium RIFCSPHIGHO2_01_FULL_46_12</name>
    <dbReference type="NCBI Taxonomy" id="1797536"/>
    <lineage>
        <taxon>Bacteria</taxon>
        <taxon>Candidatus Buchananiibacteriota</taxon>
    </lineage>
</organism>
<dbReference type="SMART" id="SM00382">
    <property type="entry name" value="AAA"/>
    <property type="match status" value="1"/>
</dbReference>
<comment type="catalytic activity">
    <reaction evidence="10 11">
        <text>DNA(n) + a 2'-deoxyribonucleoside 5'-triphosphate = DNA(n+1) + diphosphate</text>
        <dbReference type="Rhea" id="RHEA:22508"/>
        <dbReference type="Rhea" id="RHEA-COMP:17339"/>
        <dbReference type="Rhea" id="RHEA-COMP:17340"/>
        <dbReference type="ChEBI" id="CHEBI:33019"/>
        <dbReference type="ChEBI" id="CHEBI:61560"/>
        <dbReference type="ChEBI" id="CHEBI:173112"/>
        <dbReference type="EC" id="2.7.7.7"/>
    </reaction>
</comment>
<evidence type="ECO:0000313" key="14">
    <source>
        <dbReference type="Proteomes" id="UP000178432"/>
    </source>
</evidence>
<dbReference type="Gene3D" id="1.20.272.10">
    <property type="match status" value="1"/>
</dbReference>
<keyword evidence="5" id="KW-0479">Metal-binding</keyword>
<proteinExistence type="inferred from homology"/>
<comment type="caution">
    <text evidence="13">The sequence shown here is derived from an EMBL/GenBank/DDBJ whole genome shotgun (WGS) entry which is preliminary data.</text>
</comment>
<dbReference type="SUPFAM" id="SSF48019">
    <property type="entry name" value="post-AAA+ oligomerization domain-like"/>
    <property type="match status" value="1"/>
</dbReference>
<evidence type="ECO:0000313" key="13">
    <source>
        <dbReference type="EMBL" id="OGY46343.1"/>
    </source>
</evidence>
<dbReference type="Gene3D" id="3.40.50.300">
    <property type="entry name" value="P-loop containing nucleotide triphosphate hydrolases"/>
    <property type="match status" value="1"/>
</dbReference>
<evidence type="ECO:0000256" key="3">
    <source>
        <dbReference type="ARBA" id="ARBA00022695"/>
    </source>
</evidence>
<name>A0A1G1Y1Y0_9BACT</name>
<dbReference type="InterPro" id="IPR012763">
    <property type="entry name" value="DNA_pol_III_sug/sutau_N"/>
</dbReference>
<evidence type="ECO:0000256" key="11">
    <source>
        <dbReference type="RuleBase" id="RU364063"/>
    </source>
</evidence>
<dbReference type="GO" id="GO:0003887">
    <property type="term" value="F:DNA-directed DNA polymerase activity"/>
    <property type="evidence" value="ECO:0007669"/>
    <property type="project" value="UniProtKB-KW"/>
</dbReference>
<dbReference type="NCBIfam" id="NF004046">
    <property type="entry name" value="PRK05563.1"/>
    <property type="match status" value="1"/>
</dbReference>
<dbReference type="Gene3D" id="1.10.8.60">
    <property type="match status" value="1"/>
</dbReference>
<evidence type="ECO:0000256" key="8">
    <source>
        <dbReference type="ARBA" id="ARBA00022840"/>
    </source>
</evidence>
<evidence type="ECO:0000256" key="2">
    <source>
        <dbReference type="ARBA" id="ARBA00022679"/>
    </source>
</evidence>
<dbReference type="GO" id="GO:0003677">
    <property type="term" value="F:DNA binding"/>
    <property type="evidence" value="ECO:0007669"/>
    <property type="project" value="InterPro"/>
</dbReference>
<keyword evidence="8 11" id="KW-0067">ATP-binding</keyword>
<dbReference type="GO" id="GO:0009360">
    <property type="term" value="C:DNA polymerase III complex"/>
    <property type="evidence" value="ECO:0007669"/>
    <property type="project" value="InterPro"/>
</dbReference>